<keyword evidence="1" id="KW-0472">Membrane</keyword>
<dbReference type="AlphaFoldDB" id="A0AAU8JWL8"/>
<name>A0AAU8JWL8_9ACTN</name>
<dbReference type="KEGG" id="kcm:ABWK59_11640"/>
<evidence type="ECO:0000256" key="1">
    <source>
        <dbReference type="SAM" id="Phobius"/>
    </source>
</evidence>
<feature type="transmembrane region" description="Helical" evidence="1">
    <location>
        <begin position="26"/>
        <end position="46"/>
    </location>
</feature>
<keyword evidence="1" id="KW-1133">Transmembrane helix</keyword>
<organism evidence="2">
    <name type="scientific">Kitasatospora camelliae</name>
    <dbReference type="NCBI Taxonomy" id="3156397"/>
    <lineage>
        <taxon>Bacteria</taxon>
        <taxon>Bacillati</taxon>
        <taxon>Actinomycetota</taxon>
        <taxon>Actinomycetes</taxon>
        <taxon>Kitasatosporales</taxon>
        <taxon>Streptomycetaceae</taxon>
        <taxon>Kitasatospora</taxon>
    </lineage>
</organism>
<reference evidence="2" key="1">
    <citation type="submission" date="2024-06" db="EMBL/GenBank/DDBJ databases">
        <title>The genome sequences of Kitasatospora sp. strain HUAS MG31.</title>
        <authorList>
            <person name="Mo P."/>
        </authorList>
    </citation>
    <scope>NUCLEOTIDE SEQUENCE</scope>
    <source>
        <strain evidence="2">HUAS MG31</strain>
    </source>
</reference>
<sequence>MGVLAFFAGLLLTVMGLGRWKETGSPWWLAGSLTLLVLVLVGGLTGGKKQG</sequence>
<dbReference type="RefSeq" id="WP_354640272.1">
    <property type="nucleotide sequence ID" value="NZ_CP159872.1"/>
</dbReference>
<protein>
    <submittedName>
        <fullName evidence="2">Uncharacterized protein</fullName>
    </submittedName>
</protein>
<keyword evidence="1" id="KW-0812">Transmembrane</keyword>
<evidence type="ECO:0000313" key="2">
    <source>
        <dbReference type="EMBL" id="XCM79537.1"/>
    </source>
</evidence>
<accession>A0AAU8JWL8</accession>
<dbReference type="EMBL" id="CP159872">
    <property type="protein sequence ID" value="XCM79537.1"/>
    <property type="molecule type" value="Genomic_DNA"/>
</dbReference>
<proteinExistence type="predicted"/>
<gene>
    <name evidence="2" type="ORF">ABWK59_11640</name>
</gene>